<sequence length="1123" mass="116755">MPPHQLLSLFPRFLFLTVKHPPFNRKVPSRTLIALLYCGLSLPASASDGNTCGNQLSPPFTSGCIAGGTLIFDRSNTVNGAVDIGSSGATVNSGAAGYVDIISGVIYGSGALTAKGDGTTILSAGNTYSGGTNISGGALSIGNANNLGSGAINFDGGTLLTTANLTSNAAITVGSSNGTINNNSIDVFSGTINGSGGLTFKGAGTTVLSGNSVSIGSLQVDSGSTLILEGSKMQMATAYANNAGILALGANTTLSIANGLANSGSLYGAGILNGNLNNSGTVSAGSSAIALSLGDIRTPAATSFVQSSAAVPIGSAATVSSTTTLNGNLAQTSNGTLAFGITPTSNTQLAVSGSSVQAGGNLFVQASGMSTGPGNNLRTTYTLLNGTNPNATLSGQFANVWVRGLAAGEVYDLTYVSDPQILISVYPDAYFHNMAQTANEREVGTVLDSTVPSATGSLYNQLNSLYQLPAGQLAAAMNQIDGEIYADAPGILYNAVSDTWAPVYARMGLSATQGGQSPANAPHLWMSGVGNFGGVSGNGNADGYSQRAGGFLVGADNKVFDGLNLGLTAGYVNAGANRNNTGSALSAQMWQVGGYADMNVGDNGHIGLLLGYTQGPVDFSNPSAIGTAAGQTFARIISAEARGSWTVDFGNGHSLTPIISLQTVYDQLGGFTESGLGALSLNVPSQNATMVAARFQTRYDYNWRAWGLDWTASTAIGVREMMNQPDPNLYLNYNGIGGQNFTVKGVQNNSSIGSGLVNAGITTHLNNALNLEIGYRGTYSGSTAINAFQGNVVWKFDEEIKTPSFDSETSAPDSGSKQSADKKAAAGEEDKGRDKLDIRTPGADLANYPNSAFTLPQGGFYIEMTPFNYVGDTPGNPETFSTEYFFRYGLFDRVELRLYSSGLQMQGGSSPTTGFAPLVFDTKIHFWDEWEEYFIPALGFEAAVQTPWLGSPNLTGPTEPSFSFNFDQTLPWDIAFEYNLGTARIQDPIDLSQESWQFVFQWAVQHDIIEDVAVFINGTYNGSVLPRTPRRVSTSKTVTTPVTVCSENNKTDTLSNCITKNTVTTKYVTSLAARSGINDIPTVVGAGMMWTVNDNLALYFNAGAGTNASSPAFQAYAGFAWTP</sequence>
<feature type="region of interest" description="Disordered" evidence="2">
    <location>
        <begin position="804"/>
        <end position="840"/>
    </location>
</feature>
<dbReference type="PROSITE" id="PS51208">
    <property type="entry name" value="AUTOTRANSPORTER"/>
    <property type="match status" value="1"/>
</dbReference>
<feature type="compositionally biased region" description="Basic and acidic residues" evidence="2">
    <location>
        <begin position="819"/>
        <end position="838"/>
    </location>
</feature>
<evidence type="ECO:0000313" key="6">
    <source>
        <dbReference type="Proteomes" id="UP000325755"/>
    </source>
</evidence>
<reference evidence="5 6" key="1">
    <citation type="submission" date="2019-09" db="EMBL/GenBank/DDBJ databases">
        <title>Ecophysiology of the spiral-shaped methanotroph Methylospira mobilis as revealed by the complete genome sequence.</title>
        <authorList>
            <person name="Oshkin I.Y."/>
            <person name="Dedysh S.N."/>
            <person name="Miroshnikov K."/>
            <person name="Danilova O.V."/>
            <person name="Hakobyan A."/>
            <person name="Liesack W."/>
        </authorList>
    </citation>
    <scope>NUCLEOTIDE SEQUENCE [LARGE SCALE GENOMIC DNA]</scope>
    <source>
        <strain evidence="5 6">Shm1</strain>
    </source>
</reference>
<dbReference type="Gene3D" id="2.40.128.130">
    <property type="entry name" value="Autotransporter beta-domain"/>
    <property type="match status" value="1"/>
</dbReference>
<dbReference type="InterPro" id="IPR005546">
    <property type="entry name" value="Autotransporte_beta"/>
</dbReference>
<dbReference type="AlphaFoldDB" id="A0A5Q0BF88"/>
<keyword evidence="1 3" id="KW-0732">Signal</keyword>
<dbReference type="InterPro" id="IPR011050">
    <property type="entry name" value="Pectin_lyase_fold/virulence"/>
</dbReference>
<dbReference type="SMART" id="SM00869">
    <property type="entry name" value="Autotransporter"/>
    <property type="match status" value="1"/>
</dbReference>
<dbReference type="EMBL" id="CP044205">
    <property type="protein sequence ID" value="QFY42535.1"/>
    <property type="molecule type" value="Genomic_DNA"/>
</dbReference>
<gene>
    <name evidence="5" type="ORF">F6R98_07770</name>
</gene>
<evidence type="ECO:0000313" key="5">
    <source>
        <dbReference type="EMBL" id="QFY42535.1"/>
    </source>
</evidence>
<evidence type="ECO:0000259" key="4">
    <source>
        <dbReference type="PROSITE" id="PS51208"/>
    </source>
</evidence>
<evidence type="ECO:0000256" key="3">
    <source>
        <dbReference type="SAM" id="SignalP"/>
    </source>
</evidence>
<dbReference type="InterPro" id="IPR013425">
    <property type="entry name" value="Autotrns_rpt"/>
</dbReference>
<keyword evidence="6" id="KW-1185">Reference proteome</keyword>
<dbReference type="NCBIfam" id="TIGR02601">
    <property type="entry name" value="autotrns_rpt"/>
    <property type="match status" value="1"/>
</dbReference>
<dbReference type="KEGG" id="mmob:F6R98_07770"/>
<feature type="chain" id="PRO_5024956311" evidence="3">
    <location>
        <begin position="47"/>
        <end position="1123"/>
    </location>
</feature>
<evidence type="ECO:0000256" key="1">
    <source>
        <dbReference type="ARBA" id="ARBA00022729"/>
    </source>
</evidence>
<feature type="domain" description="Autotransporter" evidence="4">
    <location>
        <begin position="517"/>
        <end position="796"/>
    </location>
</feature>
<dbReference type="Pfam" id="PF03797">
    <property type="entry name" value="Autotransporter"/>
    <property type="match status" value="1"/>
</dbReference>
<proteinExistence type="predicted"/>
<dbReference type="Proteomes" id="UP000325755">
    <property type="component" value="Chromosome"/>
</dbReference>
<feature type="compositionally biased region" description="Polar residues" evidence="2">
    <location>
        <begin position="804"/>
        <end position="818"/>
    </location>
</feature>
<feature type="signal peptide" evidence="3">
    <location>
        <begin position="1"/>
        <end position="46"/>
    </location>
</feature>
<dbReference type="RefSeq" id="WP_153248531.1">
    <property type="nucleotide sequence ID" value="NZ_CP044205.1"/>
</dbReference>
<organism evidence="5 6">
    <name type="scientific">Candidatus Methylospira mobilis</name>
    <dbReference type="NCBI Taxonomy" id="1808979"/>
    <lineage>
        <taxon>Bacteria</taxon>
        <taxon>Pseudomonadati</taxon>
        <taxon>Pseudomonadota</taxon>
        <taxon>Gammaproteobacteria</taxon>
        <taxon>Methylococcales</taxon>
        <taxon>Methylococcaceae</taxon>
        <taxon>Candidatus Methylospira</taxon>
    </lineage>
</organism>
<protein>
    <submittedName>
        <fullName evidence="5">Autotransporter domain-containing protein</fullName>
    </submittedName>
</protein>
<dbReference type="InterPro" id="IPR036709">
    <property type="entry name" value="Autotransporte_beta_dom_sf"/>
</dbReference>
<dbReference type="OrthoDB" id="5563099at2"/>
<dbReference type="SUPFAM" id="SSF51126">
    <property type="entry name" value="Pectin lyase-like"/>
    <property type="match status" value="1"/>
</dbReference>
<evidence type="ECO:0000256" key="2">
    <source>
        <dbReference type="SAM" id="MobiDB-lite"/>
    </source>
</evidence>
<dbReference type="Pfam" id="PF12951">
    <property type="entry name" value="PATR"/>
    <property type="match status" value="1"/>
</dbReference>
<name>A0A5Q0BF88_9GAMM</name>
<dbReference type="InParanoid" id="A0A5Q0BF88"/>
<accession>A0A5Q0BF88</accession>
<dbReference type="SUPFAM" id="SSF103515">
    <property type="entry name" value="Autotransporter"/>
    <property type="match status" value="1"/>
</dbReference>